<gene>
    <name evidence="1" type="ORF">H0486_11890</name>
</gene>
<proteinExistence type="predicted"/>
<evidence type="ECO:0008006" key="3">
    <source>
        <dbReference type="Google" id="ProtNLM"/>
    </source>
</evidence>
<accession>A0A839K1S5</accession>
<sequence>MKIRMVGTHWEGDDLSGIFLDITFSNEQTVLLPLTEKAHDLAFTELLEDDRICRPKTDGDRVYWVGGPSLSCAEILQMVRGNSG</sequence>
<reference evidence="1 2" key="1">
    <citation type="submission" date="2020-07" db="EMBL/GenBank/DDBJ databases">
        <title>Characterization and genome sequencing of isolate MD1, a novel member within the family Lachnospiraceae.</title>
        <authorList>
            <person name="Rettenmaier R."/>
            <person name="Di Bello L."/>
            <person name="Zinser C."/>
            <person name="Scheitz K."/>
            <person name="Liebl W."/>
            <person name="Zverlov V."/>
        </authorList>
    </citation>
    <scope>NUCLEOTIDE SEQUENCE [LARGE SCALE GENOMIC DNA]</scope>
    <source>
        <strain evidence="1 2">MD1</strain>
    </source>
</reference>
<dbReference type="EMBL" id="JACEGA010000001">
    <property type="protein sequence ID" value="MBB2183576.1"/>
    <property type="molecule type" value="Genomic_DNA"/>
</dbReference>
<organism evidence="1 2">
    <name type="scientific">Variimorphobacter saccharofermentans</name>
    <dbReference type="NCBI Taxonomy" id="2755051"/>
    <lineage>
        <taxon>Bacteria</taxon>
        <taxon>Bacillati</taxon>
        <taxon>Bacillota</taxon>
        <taxon>Clostridia</taxon>
        <taxon>Lachnospirales</taxon>
        <taxon>Lachnospiraceae</taxon>
        <taxon>Variimorphobacter</taxon>
    </lineage>
</organism>
<dbReference type="RefSeq" id="WP_228353209.1">
    <property type="nucleotide sequence ID" value="NZ_JACEGA010000001.1"/>
</dbReference>
<dbReference type="AlphaFoldDB" id="A0A839K1S5"/>
<protein>
    <recommendedName>
        <fullName evidence="3">DUF2442 domain-containing protein</fullName>
    </recommendedName>
</protein>
<name>A0A839K1S5_9FIRM</name>
<evidence type="ECO:0000313" key="2">
    <source>
        <dbReference type="Proteomes" id="UP000574276"/>
    </source>
</evidence>
<keyword evidence="2" id="KW-1185">Reference proteome</keyword>
<evidence type="ECO:0000313" key="1">
    <source>
        <dbReference type="EMBL" id="MBB2183576.1"/>
    </source>
</evidence>
<dbReference type="Proteomes" id="UP000574276">
    <property type="component" value="Unassembled WGS sequence"/>
</dbReference>
<comment type="caution">
    <text evidence="1">The sequence shown here is derived from an EMBL/GenBank/DDBJ whole genome shotgun (WGS) entry which is preliminary data.</text>
</comment>